<evidence type="ECO:0000256" key="2">
    <source>
        <dbReference type="SAM" id="MobiDB-lite"/>
    </source>
</evidence>
<feature type="region of interest" description="Disordered" evidence="2">
    <location>
        <begin position="125"/>
        <end position="171"/>
    </location>
</feature>
<dbReference type="PANTHER" id="PTHR48029:SF1">
    <property type="entry name" value="NUCLEOLAR PROTEIN 8"/>
    <property type="match status" value="1"/>
</dbReference>
<evidence type="ECO:0000313" key="4">
    <source>
        <dbReference type="WBParaSite" id="SVE_0699300.1"/>
    </source>
</evidence>
<feature type="compositionally biased region" description="Basic and acidic residues" evidence="2">
    <location>
        <begin position="150"/>
        <end position="161"/>
    </location>
</feature>
<protein>
    <submittedName>
        <fullName evidence="4">Uncharacterized protein</fullName>
    </submittedName>
</protein>
<evidence type="ECO:0000313" key="3">
    <source>
        <dbReference type="Proteomes" id="UP000035680"/>
    </source>
</evidence>
<dbReference type="STRING" id="75913.A0A0K0FDR7"/>
<proteinExistence type="predicted"/>
<reference evidence="4" key="2">
    <citation type="submission" date="2015-08" db="UniProtKB">
        <authorList>
            <consortium name="WormBaseParasite"/>
        </authorList>
    </citation>
    <scope>IDENTIFICATION</scope>
</reference>
<reference evidence="3" key="1">
    <citation type="submission" date="2014-07" db="EMBL/GenBank/DDBJ databases">
        <authorList>
            <person name="Martin A.A"/>
            <person name="De Silva N."/>
        </authorList>
    </citation>
    <scope>NUCLEOTIDE SEQUENCE</scope>
</reference>
<organism evidence="3 4">
    <name type="scientific">Strongyloides venezuelensis</name>
    <name type="common">Threadworm</name>
    <dbReference type="NCBI Taxonomy" id="75913"/>
    <lineage>
        <taxon>Eukaryota</taxon>
        <taxon>Metazoa</taxon>
        <taxon>Ecdysozoa</taxon>
        <taxon>Nematoda</taxon>
        <taxon>Chromadorea</taxon>
        <taxon>Rhabditida</taxon>
        <taxon>Tylenchina</taxon>
        <taxon>Panagrolaimomorpha</taxon>
        <taxon>Strongyloidoidea</taxon>
        <taxon>Strongyloididae</taxon>
        <taxon>Strongyloides</taxon>
    </lineage>
</organism>
<dbReference type="PANTHER" id="PTHR48029">
    <property type="entry name" value="NUCLEOLAR PROTEIN 8"/>
    <property type="match status" value="1"/>
</dbReference>
<dbReference type="Proteomes" id="UP000035680">
    <property type="component" value="Unassembled WGS sequence"/>
</dbReference>
<dbReference type="WBParaSite" id="SVE_0699300.1">
    <property type="protein sequence ID" value="SVE_0699300.1"/>
    <property type="gene ID" value="SVE_0699300"/>
</dbReference>
<keyword evidence="3" id="KW-1185">Reference proteome</keyword>
<keyword evidence="1" id="KW-0694">RNA-binding</keyword>
<feature type="compositionally biased region" description="Acidic residues" evidence="2">
    <location>
        <begin position="132"/>
        <end position="147"/>
    </location>
</feature>
<accession>A0A0K0FDR7</accession>
<feature type="region of interest" description="Disordered" evidence="2">
    <location>
        <begin position="49"/>
        <end position="96"/>
    </location>
</feature>
<feature type="region of interest" description="Disordered" evidence="2">
    <location>
        <begin position="243"/>
        <end position="274"/>
    </location>
</feature>
<feature type="region of interest" description="Disordered" evidence="2">
    <location>
        <begin position="1"/>
        <end position="36"/>
    </location>
</feature>
<feature type="compositionally biased region" description="Acidic residues" evidence="2">
    <location>
        <begin position="84"/>
        <end position="96"/>
    </location>
</feature>
<dbReference type="AlphaFoldDB" id="A0A0K0FDR7"/>
<feature type="compositionally biased region" description="Basic and acidic residues" evidence="2">
    <location>
        <begin position="49"/>
        <end position="60"/>
    </location>
</feature>
<name>A0A0K0FDR7_STRVS</name>
<sequence length="349" mass="40945">MEETPNNDRELKKIKAEEKRQEALKRKKEEENRRKRVIADSIKEIDNVKRSKHVVFKDSDNESDEDMGNDDRQKNGKHSMKLFEEDDEDDFEENEGDLIKSRHVGKKAAKLMKLESKYGHDERFHLDSKFLEDDDQEEDEEVEEEGGGGEIRHKERKKDLVRPFNRYDPTNPAHVEWMKKYKEKSGFVEGKSSNEEEHKNEPEKIVVEGQYFKVDDALKNELCGGSSSFSFLSSIGRPEEKAEIVVVEKPQTQENTTEPPKKKKKEAPKPTPKPILNSIVVKKFFINPDTKEFRSIIANFRRTQKEENIKNAFKKAQPKLSLCYQSVKKNAKRRLKDNDRKLVYNKFKK</sequence>
<evidence type="ECO:0000256" key="1">
    <source>
        <dbReference type="ARBA" id="ARBA00022884"/>
    </source>
</evidence>
<dbReference type="GO" id="GO:0003723">
    <property type="term" value="F:RNA binding"/>
    <property type="evidence" value="ECO:0007669"/>
    <property type="project" value="UniProtKB-KW"/>
</dbReference>